<reference evidence="1" key="1">
    <citation type="submission" date="2023-07" db="EMBL/GenBank/DDBJ databases">
        <title>A collection of bacterial strains from the Burkholderia cepacia Research Laboratory and Repository.</title>
        <authorList>
            <person name="Lipuma J."/>
            <person name="Spilker T."/>
            <person name="Caverly L."/>
        </authorList>
    </citation>
    <scope>NUCLEOTIDE SEQUENCE</scope>
    <source>
        <strain evidence="1">AU44979</strain>
    </source>
</reference>
<gene>
    <name evidence="1" type="ORF">QZM56_07625</name>
</gene>
<protein>
    <recommendedName>
        <fullName evidence="3">DUF3077 domain-containing protein</fullName>
    </recommendedName>
</protein>
<evidence type="ECO:0000313" key="2">
    <source>
        <dbReference type="Proteomes" id="UP001172109"/>
    </source>
</evidence>
<accession>A0AAP4QYV0</accession>
<name>A0AAP4QYV0_9BURK</name>
<dbReference type="RefSeq" id="WP_105818614.1">
    <property type="nucleotide sequence ID" value="NZ_CADEUY010000005.1"/>
</dbReference>
<proteinExistence type="predicted"/>
<dbReference type="EMBL" id="JAUJQS010000004">
    <property type="protein sequence ID" value="MDN7564367.1"/>
    <property type="molecule type" value="Genomic_DNA"/>
</dbReference>
<dbReference type="AlphaFoldDB" id="A0AAP4QYV0"/>
<sequence length="95" mass="9748">MTDVRTLKTLPETLPNVSVMTSLLSITAGLPLVDALEASSCHLTVALDVLSETAANSTENSSALYAVLTAVGIAKGLLDSAVGAIEVADREVRHG</sequence>
<evidence type="ECO:0008006" key="3">
    <source>
        <dbReference type="Google" id="ProtNLM"/>
    </source>
</evidence>
<organism evidence="1 2">
    <name type="scientific">Burkholderia contaminans</name>
    <dbReference type="NCBI Taxonomy" id="488447"/>
    <lineage>
        <taxon>Bacteria</taxon>
        <taxon>Pseudomonadati</taxon>
        <taxon>Pseudomonadota</taxon>
        <taxon>Betaproteobacteria</taxon>
        <taxon>Burkholderiales</taxon>
        <taxon>Burkholderiaceae</taxon>
        <taxon>Burkholderia</taxon>
        <taxon>Burkholderia cepacia complex</taxon>
    </lineage>
</organism>
<evidence type="ECO:0000313" key="1">
    <source>
        <dbReference type="EMBL" id="MDN7564367.1"/>
    </source>
</evidence>
<dbReference type="Proteomes" id="UP001172109">
    <property type="component" value="Unassembled WGS sequence"/>
</dbReference>
<comment type="caution">
    <text evidence="1">The sequence shown here is derived from an EMBL/GenBank/DDBJ whole genome shotgun (WGS) entry which is preliminary data.</text>
</comment>